<evidence type="ECO:0000313" key="2">
    <source>
        <dbReference type="Proteomes" id="UP001230649"/>
    </source>
</evidence>
<reference evidence="1" key="1">
    <citation type="submission" date="2023-04" db="EMBL/GenBank/DDBJ databases">
        <title>Draft Genome sequencing of Naganishia species isolated from polar environments using Oxford Nanopore Technology.</title>
        <authorList>
            <person name="Leo P."/>
            <person name="Venkateswaran K."/>
        </authorList>
    </citation>
    <scope>NUCLEOTIDE SEQUENCE</scope>
    <source>
        <strain evidence="1">MNA-CCFEE 5262</strain>
    </source>
</reference>
<dbReference type="EMBL" id="JASBWS010000005">
    <property type="protein sequence ID" value="KAJ9115610.1"/>
    <property type="molecule type" value="Genomic_DNA"/>
</dbReference>
<accession>A0ACC2WWB2</accession>
<evidence type="ECO:0000313" key="1">
    <source>
        <dbReference type="EMBL" id="KAJ9115610.1"/>
    </source>
</evidence>
<sequence length="318" mass="35542">MLSSRILSLASVLVAAAVCTTAAPTLKPGTTVIERQFNETLSKRDTGFNYGGTDVRGVNLGGWLLLEPFITPWLFENLDGSIVDEYTFAQNQDRGAAANALRNHWDTWITEDDFRQIRDAGLNHVRLPIGFWAFDVSGGEPYIQGAKDYLYRAINWARQYGIKVIIDVHGAPGSQNGFDNSGRRGSANWADDQRNVDRTRGVVQSLASEFSNGQYYGVVTAIAVLNEPAGYLNDNLRDTARQFNSNTRAVRPHGIRLTHLRVFFQSMPITMSEIGEDYSQLLTEEVLTQVIYHDAFQSPSFWNGAFNYPQTSDVMLDQ</sequence>
<gene>
    <name evidence="1" type="ORF">QFC20_000935</name>
</gene>
<protein>
    <submittedName>
        <fullName evidence="1">Uncharacterized protein</fullName>
    </submittedName>
</protein>
<dbReference type="Proteomes" id="UP001230649">
    <property type="component" value="Unassembled WGS sequence"/>
</dbReference>
<name>A0ACC2WWB2_9TREE</name>
<proteinExistence type="predicted"/>
<organism evidence="1 2">
    <name type="scientific">Naganishia adeliensis</name>
    <dbReference type="NCBI Taxonomy" id="92952"/>
    <lineage>
        <taxon>Eukaryota</taxon>
        <taxon>Fungi</taxon>
        <taxon>Dikarya</taxon>
        <taxon>Basidiomycota</taxon>
        <taxon>Agaricomycotina</taxon>
        <taxon>Tremellomycetes</taxon>
        <taxon>Filobasidiales</taxon>
        <taxon>Filobasidiaceae</taxon>
        <taxon>Naganishia</taxon>
    </lineage>
</organism>
<comment type="caution">
    <text evidence="1">The sequence shown here is derived from an EMBL/GenBank/DDBJ whole genome shotgun (WGS) entry which is preliminary data.</text>
</comment>
<keyword evidence="2" id="KW-1185">Reference proteome</keyword>